<dbReference type="AlphaFoldDB" id="A0A2T4G7P4"/>
<name>A0A2T4G7P4_9PSED</name>
<gene>
    <name evidence="1" type="ORF">C9382_06360</name>
</gene>
<reference evidence="1 2" key="1">
    <citation type="submission" date="2018-03" db="EMBL/GenBank/DDBJ databases">
        <title>Diversity of bacteria associated with corn roots inoculated with woodland soils in Canada, and Description of Pseudomonas aylmerense sp. nov.</title>
        <authorList>
            <person name="Tambong J.T."/>
            <person name="Xu R."/>
            <person name="Tchagang C."/>
        </authorList>
    </citation>
    <scope>NUCLEOTIDE SEQUENCE [LARGE SCALE GENOMIC DNA]</scope>
    <source>
        <strain evidence="1 2">S1E44</strain>
    </source>
</reference>
<dbReference type="EMBL" id="PYWW01000011">
    <property type="protein sequence ID" value="PTC31691.1"/>
    <property type="molecule type" value="Genomic_DNA"/>
</dbReference>
<comment type="caution">
    <text evidence="1">The sequence shown here is derived from an EMBL/GenBank/DDBJ whole genome shotgun (WGS) entry which is preliminary data.</text>
</comment>
<sequence length="79" mass="8344">MAVIGNACEGLDLKAMQIHYSGTNAQAQQANCGEQACPALGCEAALKPHTTVCLKRCGGITWGRFAPQRRASLLTTTTH</sequence>
<evidence type="ECO:0000313" key="1">
    <source>
        <dbReference type="EMBL" id="PTC31691.1"/>
    </source>
</evidence>
<proteinExistence type="predicted"/>
<protein>
    <submittedName>
        <fullName evidence="1">Uncharacterized protein</fullName>
    </submittedName>
</protein>
<dbReference type="Proteomes" id="UP000240571">
    <property type="component" value="Unassembled WGS sequence"/>
</dbReference>
<organism evidence="1 2">
    <name type="scientific">Pseudomonas aylmerensis</name>
    <dbReference type="NCBI Taxonomy" id="1869229"/>
    <lineage>
        <taxon>Bacteria</taxon>
        <taxon>Pseudomonadati</taxon>
        <taxon>Pseudomonadota</taxon>
        <taxon>Gammaproteobacteria</taxon>
        <taxon>Pseudomonadales</taxon>
        <taxon>Pseudomonadaceae</taxon>
        <taxon>Pseudomonas</taxon>
    </lineage>
</organism>
<evidence type="ECO:0000313" key="2">
    <source>
        <dbReference type="Proteomes" id="UP000240571"/>
    </source>
</evidence>
<accession>A0A2T4G7P4</accession>